<dbReference type="InterPro" id="IPR051619">
    <property type="entry name" value="TypeII_TA_RNase_PINc/VapC"/>
</dbReference>
<dbReference type="GO" id="GO:0003677">
    <property type="term" value="F:DNA binding"/>
    <property type="evidence" value="ECO:0007669"/>
    <property type="project" value="UniProtKB-KW"/>
</dbReference>
<dbReference type="CDD" id="cd09873">
    <property type="entry name" value="PIN_Pae0151-like"/>
    <property type="match status" value="1"/>
</dbReference>
<dbReference type="InterPro" id="IPR002716">
    <property type="entry name" value="PIN_dom"/>
</dbReference>
<evidence type="ECO:0000313" key="4">
    <source>
        <dbReference type="Proteomes" id="UP000177583"/>
    </source>
</evidence>
<feature type="domain" description="PIN" evidence="2">
    <location>
        <begin position="6"/>
        <end position="129"/>
    </location>
</feature>
<dbReference type="InterPro" id="IPR044153">
    <property type="entry name" value="PIN_Pae0151-like"/>
</dbReference>
<dbReference type="PANTHER" id="PTHR35901">
    <property type="entry name" value="RIBONUCLEASE VAPC3"/>
    <property type="match status" value="1"/>
</dbReference>
<organism evidence="3 4">
    <name type="scientific">Candidatus Lambdaproteobacteria bacterium RIFOXYD2_FULL_56_26</name>
    <dbReference type="NCBI Taxonomy" id="1817773"/>
    <lineage>
        <taxon>Bacteria</taxon>
        <taxon>Pseudomonadati</taxon>
        <taxon>Pseudomonadota</taxon>
        <taxon>Candidatus Lambdaproteobacteria</taxon>
    </lineage>
</organism>
<dbReference type="EMBL" id="MFNF01000005">
    <property type="protein sequence ID" value="OGH04270.1"/>
    <property type="molecule type" value="Genomic_DNA"/>
</dbReference>
<dbReference type="AlphaFoldDB" id="A0A1F6H1T2"/>
<dbReference type="SUPFAM" id="SSF88723">
    <property type="entry name" value="PIN domain-like"/>
    <property type="match status" value="1"/>
</dbReference>
<sequence>MALQFVIDNSVVMAWCFEDEASEYAQSVLASLQEAKALAPAIWPLEVGNVLLVAKRKKRLNEASQSRFLSLLRALPIQVVQESPERMLGEILALAQEYQLSTYDASYLDLAMRLGLPLATADAALKGAAKRAGVALFAP</sequence>
<keyword evidence="1" id="KW-0460">Magnesium</keyword>
<accession>A0A1F6H1T2</accession>
<keyword evidence="3" id="KW-0238">DNA-binding</keyword>
<dbReference type="Gene3D" id="3.40.50.1010">
    <property type="entry name" value="5'-nuclease"/>
    <property type="match status" value="1"/>
</dbReference>
<dbReference type="Pfam" id="PF01850">
    <property type="entry name" value="PIN"/>
    <property type="match status" value="1"/>
</dbReference>
<dbReference type="PANTHER" id="PTHR35901:SF1">
    <property type="entry name" value="EXONUCLEASE VAPC9"/>
    <property type="match status" value="1"/>
</dbReference>
<evidence type="ECO:0000256" key="1">
    <source>
        <dbReference type="ARBA" id="ARBA00022842"/>
    </source>
</evidence>
<gene>
    <name evidence="3" type="ORF">A2557_10745</name>
</gene>
<protein>
    <submittedName>
        <fullName evidence="3">DNA-binding protein</fullName>
    </submittedName>
</protein>
<evidence type="ECO:0000259" key="2">
    <source>
        <dbReference type="Pfam" id="PF01850"/>
    </source>
</evidence>
<evidence type="ECO:0000313" key="3">
    <source>
        <dbReference type="EMBL" id="OGH04270.1"/>
    </source>
</evidence>
<dbReference type="InterPro" id="IPR029060">
    <property type="entry name" value="PIN-like_dom_sf"/>
</dbReference>
<reference evidence="3 4" key="1">
    <citation type="journal article" date="2016" name="Nat. Commun.">
        <title>Thousands of microbial genomes shed light on interconnected biogeochemical processes in an aquifer system.</title>
        <authorList>
            <person name="Anantharaman K."/>
            <person name="Brown C.T."/>
            <person name="Hug L.A."/>
            <person name="Sharon I."/>
            <person name="Castelle C.J."/>
            <person name="Probst A.J."/>
            <person name="Thomas B.C."/>
            <person name="Singh A."/>
            <person name="Wilkins M.J."/>
            <person name="Karaoz U."/>
            <person name="Brodie E.L."/>
            <person name="Williams K.H."/>
            <person name="Hubbard S.S."/>
            <person name="Banfield J.F."/>
        </authorList>
    </citation>
    <scope>NUCLEOTIDE SEQUENCE [LARGE SCALE GENOMIC DNA]</scope>
</reference>
<proteinExistence type="predicted"/>
<comment type="caution">
    <text evidence="3">The sequence shown here is derived from an EMBL/GenBank/DDBJ whole genome shotgun (WGS) entry which is preliminary data.</text>
</comment>
<dbReference type="Proteomes" id="UP000177583">
    <property type="component" value="Unassembled WGS sequence"/>
</dbReference>
<name>A0A1F6H1T2_9PROT</name>